<dbReference type="OrthoDB" id="3229882at2759"/>
<gene>
    <name evidence="1" type="ORF">BD626DRAFT_354531</name>
</gene>
<dbReference type="STRING" id="97359.A0A550CAC5"/>
<name>A0A550CAC5_9AGAR</name>
<reference evidence="1 2" key="1">
    <citation type="journal article" date="2019" name="New Phytol.">
        <title>Comparative genomics reveals unique wood-decay strategies and fruiting body development in the Schizophyllaceae.</title>
        <authorList>
            <person name="Almasi E."/>
            <person name="Sahu N."/>
            <person name="Krizsan K."/>
            <person name="Balint B."/>
            <person name="Kovacs G.M."/>
            <person name="Kiss B."/>
            <person name="Cseklye J."/>
            <person name="Drula E."/>
            <person name="Henrissat B."/>
            <person name="Nagy I."/>
            <person name="Chovatia M."/>
            <person name="Adam C."/>
            <person name="LaButti K."/>
            <person name="Lipzen A."/>
            <person name="Riley R."/>
            <person name="Grigoriev I.V."/>
            <person name="Nagy L.G."/>
        </authorList>
    </citation>
    <scope>NUCLEOTIDE SEQUENCE [LARGE SCALE GENOMIC DNA]</scope>
    <source>
        <strain evidence="1 2">NL-1724</strain>
    </source>
</reference>
<sequence length="662" mass="75319">MLVWIKNAPTPAGIRDQIMNVESAFSQAMITYAESCHQGGFLGGDRETVTHKLEEMKKEPTYIDPTYSIPVMPIEDYCKCEEDGCERCIATEKWRRRFIDESDDILLRANIHTCNPKYCRSNKYGVCKARMPRQVRNESKIDPETGATRFKHLEAWMNDVCVLISYLLRSNHDCTSLLSGSAVNHIVYYITEYITKMGPQTHVIFDVIKSVFDRSNDLTAGTMEEKAAARKLMTRLVNKLATKMELGSPMIAAYLLGNGDHYTSHKFKPFFWTPYYESVRSSWLHTADTQSSDNVLIMKSHGKIIGVSEAQNYMYRGRELEGMKLYDFAKQCSRVTLHSAERSADKKGKNATDDTYIAWDGPEDIDDNGVHKFGIPPDKALKSNHFAFLKGHSMASTHCMKLSPANAKLLLNFMRTLPRGDVPDRDEYIMVMLMLFKPWRTGSDLKSEEETWEDAFASHPFTAEERLLMLFFNLKWECLDGRDDFRMQLLAGKEPAFLLPFSAKVTADIDNEQVAQDALENVMSPLEEYEAEGVNENEYYKNSRVAFEEMQGRMMKEDWHLSLAAKDLPQAARVTVKKPASKWSADVFEARAKALAAMGGSAVEKRVDSSNSTPISGVSIVNKKMLTRRYVPPECPLLIDEIVRRNGLNEDQERAVRIVGNY</sequence>
<feature type="non-terminal residue" evidence="1">
    <location>
        <position position="662"/>
    </location>
</feature>
<accession>A0A550CAC5</accession>
<organism evidence="1 2">
    <name type="scientific">Schizophyllum amplum</name>
    <dbReference type="NCBI Taxonomy" id="97359"/>
    <lineage>
        <taxon>Eukaryota</taxon>
        <taxon>Fungi</taxon>
        <taxon>Dikarya</taxon>
        <taxon>Basidiomycota</taxon>
        <taxon>Agaricomycotina</taxon>
        <taxon>Agaricomycetes</taxon>
        <taxon>Agaricomycetidae</taxon>
        <taxon>Agaricales</taxon>
        <taxon>Schizophyllaceae</taxon>
        <taxon>Schizophyllum</taxon>
    </lineage>
</organism>
<keyword evidence="2" id="KW-1185">Reference proteome</keyword>
<dbReference type="EMBL" id="VDMD01000016">
    <property type="protein sequence ID" value="TRM61646.1"/>
    <property type="molecule type" value="Genomic_DNA"/>
</dbReference>
<dbReference type="Proteomes" id="UP000320762">
    <property type="component" value="Unassembled WGS sequence"/>
</dbReference>
<comment type="caution">
    <text evidence="1">The sequence shown here is derived from an EMBL/GenBank/DDBJ whole genome shotgun (WGS) entry which is preliminary data.</text>
</comment>
<protein>
    <submittedName>
        <fullName evidence="1">Uncharacterized protein</fullName>
    </submittedName>
</protein>
<dbReference type="AlphaFoldDB" id="A0A550CAC5"/>
<evidence type="ECO:0000313" key="2">
    <source>
        <dbReference type="Proteomes" id="UP000320762"/>
    </source>
</evidence>
<evidence type="ECO:0000313" key="1">
    <source>
        <dbReference type="EMBL" id="TRM61646.1"/>
    </source>
</evidence>
<proteinExistence type="predicted"/>